<dbReference type="EMBL" id="JN987254">
    <property type="protein sequence ID" value="AET50477.1"/>
    <property type="molecule type" value="mRNA"/>
</dbReference>
<evidence type="ECO:0000313" key="1">
    <source>
        <dbReference type="EMBL" id="AET50477.1"/>
    </source>
</evidence>
<organism evidence="1">
    <name type="scientific">Eimeria tenella</name>
    <name type="common">Coccidian parasite</name>
    <dbReference type="NCBI Taxonomy" id="5802"/>
    <lineage>
        <taxon>Eukaryota</taxon>
        <taxon>Sar</taxon>
        <taxon>Alveolata</taxon>
        <taxon>Apicomplexa</taxon>
        <taxon>Conoidasida</taxon>
        <taxon>Coccidia</taxon>
        <taxon>Eucoccidiorida</taxon>
        <taxon>Eimeriorina</taxon>
        <taxon>Eimeriidae</taxon>
        <taxon>Eimeria</taxon>
    </lineage>
</organism>
<sequence length="47" mass="4991">MFFSGFPFGEDLPGHGRPRGPPHAALLLRCSCCGAPAVVHWSPICVV</sequence>
<protein>
    <submittedName>
        <fullName evidence="1">Uncharacterized protein</fullName>
    </submittedName>
</protein>
<name>H9B917_EIMTE</name>
<dbReference type="AlphaFoldDB" id="H9B917"/>
<accession>H9B917</accession>
<reference evidence="1" key="1">
    <citation type="journal article" date="2012" name="BMC Genomics">
        <title>Characterisation of full-length cDNA sequences provides insights into the Eimeria tenella transcriptome.</title>
        <authorList>
            <person name="Amiruddin N."/>
            <person name="Lee X.W."/>
            <person name="Blake D.P."/>
            <person name="Suzuki Y."/>
            <person name="Tay Y.L."/>
            <person name="Lim L.S."/>
            <person name="Tomley F.M."/>
            <person name="Watanabe J."/>
            <person name="Sugimoto C."/>
            <person name="Wan K.L."/>
        </authorList>
    </citation>
    <scope>NUCLEOTIDE SEQUENCE</scope>
    <source>
        <strain evidence="1">Houghton</strain>
    </source>
</reference>
<proteinExistence type="evidence at transcript level"/>